<dbReference type="Pfam" id="PF00593">
    <property type="entry name" value="TonB_dep_Rec_b-barrel"/>
    <property type="match status" value="1"/>
</dbReference>
<dbReference type="PROSITE" id="PS52016">
    <property type="entry name" value="TONB_DEPENDENT_REC_3"/>
    <property type="match status" value="1"/>
</dbReference>
<dbReference type="Pfam" id="PF07715">
    <property type="entry name" value="Plug"/>
    <property type="match status" value="1"/>
</dbReference>
<dbReference type="NCBIfam" id="TIGR04057">
    <property type="entry name" value="SusC_RagA_signa"/>
    <property type="match status" value="1"/>
</dbReference>
<protein>
    <submittedName>
        <fullName evidence="5">TonB-linked outer membrane protein, SusC/RagA family</fullName>
    </submittedName>
</protein>
<dbReference type="InterPro" id="IPR012910">
    <property type="entry name" value="Plug_dom"/>
</dbReference>
<evidence type="ECO:0000256" key="1">
    <source>
        <dbReference type="PROSITE-ProRule" id="PRU01360"/>
    </source>
</evidence>
<evidence type="ECO:0000259" key="3">
    <source>
        <dbReference type="Pfam" id="PF00593"/>
    </source>
</evidence>
<keyword evidence="2" id="KW-0798">TonB box</keyword>
<dbReference type="Proteomes" id="UP000198984">
    <property type="component" value="Unassembled WGS sequence"/>
</dbReference>
<evidence type="ECO:0000313" key="6">
    <source>
        <dbReference type="Proteomes" id="UP000198984"/>
    </source>
</evidence>
<dbReference type="AlphaFoldDB" id="A0A1H7Y3P2"/>
<dbReference type="Gene3D" id="2.60.40.1120">
    <property type="entry name" value="Carboxypeptidase-like, regulatory domain"/>
    <property type="match status" value="1"/>
</dbReference>
<evidence type="ECO:0000256" key="2">
    <source>
        <dbReference type="RuleBase" id="RU003357"/>
    </source>
</evidence>
<dbReference type="InterPro" id="IPR037066">
    <property type="entry name" value="Plug_dom_sf"/>
</dbReference>
<dbReference type="STRING" id="573321.SAMN04488505_104301"/>
<gene>
    <name evidence="5" type="ORF">SAMN04488505_104301</name>
</gene>
<accession>A0A1H7Y3P2</accession>
<reference evidence="5 6" key="1">
    <citation type="submission" date="2016-10" db="EMBL/GenBank/DDBJ databases">
        <authorList>
            <person name="de Groot N.N."/>
        </authorList>
    </citation>
    <scope>NUCLEOTIDE SEQUENCE [LARGE SCALE GENOMIC DNA]</scope>
    <source>
        <strain evidence="5 6">DSM 21039</strain>
    </source>
</reference>
<comment type="similarity">
    <text evidence="1 2">Belongs to the TonB-dependent receptor family.</text>
</comment>
<keyword evidence="6" id="KW-1185">Reference proteome</keyword>
<dbReference type="GO" id="GO:0009279">
    <property type="term" value="C:cell outer membrane"/>
    <property type="evidence" value="ECO:0007669"/>
    <property type="project" value="UniProtKB-SubCell"/>
</dbReference>
<evidence type="ECO:0000259" key="4">
    <source>
        <dbReference type="Pfam" id="PF07715"/>
    </source>
</evidence>
<keyword evidence="1" id="KW-0812">Transmembrane</keyword>
<dbReference type="Gene3D" id="2.170.130.10">
    <property type="entry name" value="TonB-dependent receptor, plug domain"/>
    <property type="match status" value="1"/>
</dbReference>
<dbReference type="EMBL" id="FOBB01000004">
    <property type="protein sequence ID" value="SEM40581.1"/>
    <property type="molecule type" value="Genomic_DNA"/>
</dbReference>
<sequence length="1152" mass="126801">MKLTAILILAALFQLRAETFAQRVNFVHKKTTFEQIVRELRKQTGYNVLVSVNKIKDISPKDVNFKDATITEVLDTYLRDQPLSYEIQGKLILVKEKELTKAASVNVTLTINGKVQNEKGEPLTGVSIRVKGTMDGVSSTQEGNYSITVPDAAAIIVFSFVGYQTQEYPAGKVPALLTLNPAASDLSAVVVVGYGTQKKVNLTGAVDQVSAKALENRSLPNLTQGLQGLLPNLNLVPADGKPIQSPGYNIRGTTSIGQGGNALVLIDGVEGDPSRINPNDVASVTVLKDAASAAIYGARAAFGVVLITTKSPSKDKISVTYSYNQSFKSPTTVPELVTNGYQFARLFSEAYTAWYGSSQTAQNINKTVKFSAEYLAELQRRDADPSLPKVDVNGAGEYVYYANTDWYKLLYKDHTTATDHNLSLSGSSGKADFLVTGRIYQQDGLFRYNSDDYNIYNFRAKGSLQVFPWLKVYNNADYSSMKYHNPLNVGEGGGIWINMSAEAHTVAPLYNPDGTLTYSAAYTVGDFVYGKNGYDFDKKVFRNTTGFEARFLDDQFRIKGDLTFQNTDNNTFVKRVPVPYSRKPGVIEYVGSAFNDITLTFQPTRYLVTNIYGEFEPKLSGGHHAKVLAGFNYEQSTFQSTAVQRNGLAYPDANNINLALGQSIVTSGDWDRWKVIGGFYRLNYDYKGRYLLEGNGRYDGSSKFPSNQRYAFFPSLSAGWRVSGEPFWHISPKIITDLKFRGSYGSLGNGSINSYVFQEQFNISQLGRILNGVRPQATSSPGVLPDGLTWETSRTQNIGMDLSVLDGKLSVSGDLYTRKTLNMFTLGPSLPTVFGTASPKGNYADLKTKGWELSVTWRDRLTVSGSPFNYGLRATLADYNAVVTKYNNPDKRLSDHYVGEQIGEIWGYQNAGYFTSAEDIAKSPKQILVKASNTGTLAPGDIKFADLNGDGVIDAGNNTVGNPGDRRIIGNALPHYTFGFSMDADWKGFFIGAFIQGVGKRDWYPIGSTGTFWGQYASPYFKATVNQLDKMWSPENPDAYFPRFAGYKAAGSNELAQSQTKYLQNAAYVRLKNIQLGYHLPINLIKKIGLNDARMYVSGENLWTWSPVFKNTHDIDPESIGGSDRIVSDGSVGNGNNYPILKSITFGLSATF</sequence>
<keyword evidence="1" id="KW-0998">Cell outer membrane</keyword>
<dbReference type="InterPro" id="IPR000531">
    <property type="entry name" value="Beta-barrel_TonB"/>
</dbReference>
<feature type="domain" description="TonB-dependent receptor plug" evidence="4">
    <location>
        <begin position="199"/>
        <end position="304"/>
    </location>
</feature>
<keyword evidence="1" id="KW-0813">Transport</keyword>
<organism evidence="5 6">
    <name type="scientific">Chitinophaga rupis</name>
    <dbReference type="NCBI Taxonomy" id="573321"/>
    <lineage>
        <taxon>Bacteria</taxon>
        <taxon>Pseudomonadati</taxon>
        <taxon>Bacteroidota</taxon>
        <taxon>Chitinophagia</taxon>
        <taxon>Chitinophagales</taxon>
        <taxon>Chitinophagaceae</taxon>
        <taxon>Chitinophaga</taxon>
    </lineage>
</organism>
<dbReference type="SUPFAM" id="SSF56935">
    <property type="entry name" value="Porins"/>
    <property type="match status" value="1"/>
</dbReference>
<dbReference type="InterPro" id="IPR008969">
    <property type="entry name" value="CarboxyPept-like_regulatory"/>
</dbReference>
<dbReference type="OrthoDB" id="604358at2"/>
<dbReference type="InterPro" id="IPR039426">
    <property type="entry name" value="TonB-dep_rcpt-like"/>
</dbReference>
<comment type="subcellular location">
    <subcellularLocation>
        <location evidence="1">Cell outer membrane</location>
        <topology evidence="1">Multi-pass membrane protein</topology>
    </subcellularLocation>
</comment>
<dbReference type="NCBIfam" id="TIGR04056">
    <property type="entry name" value="OMP_RagA_SusC"/>
    <property type="match status" value="1"/>
</dbReference>
<feature type="domain" description="TonB-dependent receptor-like beta-barrel" evidence="3">
    <location>
        <begin position="520"/>
        <end position="988"/>
    </location>
</feature>
<dbReference type="SUPFAM" id="SSF49464">
    <property type="entry name" value="Carboxypeptidase regulatory domain-like"/>
    <property type="match status" value="1"/>
</dbReference>
<dbReference type="Pfam" id="PF13715">
    <property type="entry name" value="CarbopepD_reg_2"/>
    <property type="match status" value="1"/>
</dbReference>
<name>A0A1H7Y3P2_9BACT</name>
<proteinExistence type="inferred from homology"/>
<keyword evidence="1" id="KW-1134">Transmembrane beta strand</keyword>
<dbReference type="InterPro" id="IPR023996">
    <property type="entry name" value="TonB-dep_OMP_SusC/RagA"/>
</dbReference>
<dbReference type="InterPro" id="IPR023997">
    <property type="entry name" value="TonB-dep_OMP_SusC/RagA_CS"/>
</dbReference>
<keyword evidence="1 2" id="KW-0472">Membrane</keyword>
<evidence type="ECO:0000313" key="5">
    <source>
        <dbReference type="EMBL" id="SEM40581.1"/>
    </source>
</evidence>